<evidence type="ECO:0000313" key="11">
    <source>
        <dbReference type="Proteomes" id="UP000278351"/>
    </source>
</evidence>
<keyword evidence="5" id="KW-0720">Serine protease</keyword>
<keyword evidence="8" id="KW-1133">Transmembrane helix</keyword>
<comment type="similarity">
    <text evidence="2">Belongs to the peptidase S49 family.</text>
</comment>
<evidence type="ECO:0000256" key="5">
    <source>
        <dbReference type="ARBA" id="ARBA00022825"/>
    </source>
</evidence>
<dbReference type="Proteomes" id="UP000278351">
    <property type="component" value="Unassembled WGS sequence"/>
</dbReference>
<evidence type="ECO:0000256" key="4">
    <source>
        <dbReference type="ARBA" id="ARBA00022801"/>
    </source>
</evidence>
<dbReference type="InterPro" id="IPR004634">
    <property type="entry name" value="Pept_S49_pIV"/>
</dbReference>
<evidence type="ECO:0000256" key="6">
    <source>
        <dbReference type="ARBA" id="ARBA00023136"/>
    </source>
</evidence>
<comment type="subcellular location">
    <subcellularLocation>
        <location evidence="1">Membrane</location>
    </subcellularLocation>
</comment>
<dbReference type="RefSeq" id="WP_123849305.1">
    <property type="nucleotide sequence ID" value="NZ_RPDH01000003.1"/>
</dbReference>
<dbReference type="GO" id="GO:0016020">
    <property type="term" value="C:membrane"/>
    <property type="evidence" value="ECO:0007669"/>
    <property type="project" value="UniProtKB-SubCell"/>
</dbReference>
<keyword evidence="6 8" id="KW-0472">Membrane</keyword>
<protein>
    <submittedName>
        <fullName evidence="10">Signal peptide peptidase SppA</fullName>
    </submittedName>
</protein>
<dbReference type="InterPro" id="IPR029045">
    <property type="entry name" value="ClpP/crotonase-like_dom_sf"/>
</dbReference>
<sequence>MRSFLKFFLASFVALIVFSVVAFLFILMLIARVASSGDKVVVGSNAVLVVDLSESLNEQRREDDALTALVSGRPVRQPGLFDVVRLLDKAAADDNVKGIYIKAQNNGNGFAASEELRRAITKFRLSKKFVLAYAETMSQNAYYVASAADKVYLHPKGMIDFTGFSMTMMYLKGTLEKLEIEPQIFYNGKFKSATEPLRETKMTEANRIQTTAFLNELYGEFLQKVGASRKLDTATLHEYANQGLIQAPADAEKYKLVDALKYNDQVMDEIKRLLNLKGEDKVNFVSLNSYDKATSLYEINANIAVIYAEGDITSGHNDEPVGIASEDYIKVIREVRQDKDIKAIVFRVNSPGGSALASESIWRELSLARKSKPVVVSMGDYAASGGYYISCMADSIFAEPNTLTGSIGVFAILPNMKGFFNNKLGITFDGVKTAQYADIGDASRPLTDKEKAIIQRGVDTIYANFKQRVTEGRKLGAAVVDSIAQGRVWTGIQAQKMGLVDRLGGIQDAIACAARLANVPETKITTYPKMKDPYEKLMKTLGGEVRSSFVKDELGDHYELYQTIRKLKQLTGEVQAKLPYNLVIE</sequence>
<reference evidence="10 11" key="1">
    <citation type="submission" date="2018-11" db="EMBL/GenBank/DDBJ databases">
        <title>Chitinophaga lutea sp.nov., isolate from arsenic contaminated soil.</title>
        <authorList>
            <person name="Zong Y."/>
        </authorList>
    </citation>
    <scope>NUCLEOTIDE SEQUENCE [LARGE SCALE GENOMIC DNA]</scope>
    <source>
        <strain evidence="10 11">ZY74</strain>
    </source>
</reference>
<comment type="caution">
    <text evidence="10">The sequence shown here is derived from an EMBL/GenBank/DDBJ whole genome shotgun (WGS) entry which is preliminary data.</text>
</comment>
<dbReference type="InterPro" id="IPR047272">
    <property type="entry name" value="S49_SppA_C"/>
</dbReference>
<dbReference type="AlphaFoldDB" id="A0A3N4PMV6"/>
<dbReference type="NCBIfam" id="TIGR00705">
    <property type="entry name" value="SppA_67K"/>
    <property type="match status" value="1"/>
</dbReference>
<feature type="transmembrane region" description="Helical" evidence="8">
    <location>
        <begin position="7"/>
        <end position="31"/>
    </location>
</feature>
<dbReference type="PANTHER" id="PTHR33209:SF1">
    <property type="entry name" value="PEPTIDASE S49 DOMAIN-CONTAINING PROTEIN"/>
    <property type="match status" value="1"/>
</dbReference>
<dbReference type="InterPro" id="IPR047217">
    <property type="entry name" value="S49_SppA_67K_type_N"/>
</dbReference>
<dbReference type="InterPro" id="IPR004635">
    <property type="entry name" value="Pept_S49_SppA"/>
</dbReference>
<dbReference type="EMBL" id="RPDH01000003">
    <property type="protein sequence ID" value="RPE05657.1"/>
    <property type="molecule type" value="Genomic_DNA"/>
</dbReference>
<dbReference type="GO" id="GO:0006465">
    <property type="term" value="P:signal peptide processing"/>
    <property type="evidence" value="ECO:0007669"/>
    <property type="project" value="InterPro"/>
</dbReference>
<dbReference type="CDD" id="cd07023">
    <property type="entry name" value="S49_Sppa_N_C"/>
    <property type="match status" value="1"/>
</dbReference>
<feature type="domain" description="Peptidase S49" evidence="9">
    <location>
        <begin position="124"/>
        <end position="276"/>
    </location>
</feature>
<feature type="active site" description="Nucleophile" evidence="7">
    <location>
        <position position="384"/>
    </location>
</feature>
<dbReference type="PANTHER" id="PTHR33209">
    <property type="entry name" value="PROTEASE 4"/>
    <property type="match status" value="1"/>
</dbReference>
<evidence type="ECO:0000256" key="1">
    <source>
        <dbReference type="ARBA" id="ARBA00004370"/>
    </source>
</evidence>
<feature type="domain" description="Peptidase S49" evidence="9">
    <location>
        <begin position="369"/>
        <end position="519"/>
    </location>
</feature>
<dbReference type="CDD" id="cd07018">
    <property type="entry name" value="S49_SppA_67K_type"/>
    <property type="match status" value="1"/>
</dbReference>
<evidence type="ECO:0000256" key="2">
    <source>
        <dbReference type="ARBA" id="ARBA00008683"/>
    </source>
</evidence>
<evidence type="ECO:0000259" key="9">
    <source>
        <dbReference type="Pfam" id="PF01343"/>
    </source>
</evidence>
<dbReference type="Pfam" id="PF01343">
    <property type="entry name" value="Peptidase_S49"/>
    <property type="match status" value="2"/>
</dbReference>
<keyword evidence="3" id="KW-0645">Protease</keyword>
<dbReference type="OrthoDB" id="9764363at2"/>
<dbReference type="Gene3D" id="3.90.226.10">
    <property type="entry name" value="2-enoyl-CoA Hydratase, Chain A, domain 1"/>
    <property type="match status" value="3"/>
</dbReference>
<dbReference type="InterPro" id="IPR002142">
    <property type="entry name" value="Peptidase_S49"/>
</dbReference>
<dbReference type="NCBIfam" id="TIGR00706">
    <property type="entry name" value="SppA_dom"/>
    <property type="match status" value="1"/>
</dbReference>
<keyword evidence="8" id="KW-0812">Transmembrane</keyword>
<evidence type="ECO:0000256" key="7">
    <source>
        <dbReference type="PIRSR" id="PIRSR001217-1"/>
    </source>
</evidence>
<name>A0A3N4PMV6_9BACT</name>
<dbReference type="Gene3D" id="6.20.330.10">
    <property type="match status" value="1"/>
</dbReference>
<gene>
    <name evidence="10" type="primary">sppA</name>
    <name evidence="10" type="ORF">EGT74_25115</name>
</gene>
<dbReference type="GO" id="GO:0008236">
    <property type="term" value="F:serine-type peptidase activity"/>
    <property type="evidence" value="ECO:0007669"/>
    <property type="project" value="UniProtKB-KW"/>
</dbReference>
<keyword evidence="11" id="KW-1185">Reference proteome</keyword>
<evidence type="ECO:0000256" key="8">
    <source>
        <dbReference type="SAM" id="Phobius"/>
    </source>
</evidence>
<feature type="active site" description="Proton donor/acceptor" evidence="7">
    <location>
        <position position="191"/>
    </location>
</feature>
<evidence type="ECO:0000313" key="10">
    <source>
        <dbReference type="EMBL" id="RPE05657.1"/>
    </source>
</evidence>
<organism evidence="10 11">
    <name type="scientific">Chitinophaga lutea</name>
    <dbReference type="NCBI Taxonomy" id="2488634"/>
    <lineage>
        <taxon>Bacteria</taxon>
        <taxon>Pseudomonadati</taxon>
        <taxon>Bacteroidota</taxon>
        <taxon>Chitinophagia</taxon>
        <taxon>Chitinophagales</taxon>
        <taxon>Chitinophagaceae</taxon>
        <taxon>Chitinophaga</taxon>
    </lineage>
</organism>
<dbReference type="SUPFAM" id="SSF52096">
    <property type="entry name" value="ClpP/crotonase"/>
    <property type="match status" value="2"/>
</dbReference>
<evidence type="ECO:0000256" key="3">
    <source>
        <dbReference type="ARBA" id="ARBA00022670"/>
    </source>
</evidence>
<accession>A0A3N4PMV6</accession>
<proteinExistence type="inferred from homology"/>
<dbReference type="PIRSF" id="PIRSF001217">
    <property type="entry name" value="Protease_4_SppA"/>
    <property type="match status" value="1"/>
</dbReference>
<keyword evidence="4" id="KW-0378">Hydrolase</keyword>